<accession>A0A9X2FEM0</accession>
<dbReference type="AlphaFoldDB" id="A0A9X2FEM0"/>
<dbReference type="GO" id="GO:0030246">
    <property type="term" value="F:carbohydrate binding"/>
    <property type="evidence" value="ECO:0007669"/>
    <property type="project" value="InterPro"/>
</dbReference>
<evidence type="ECO:0000313" key="1">
    <source>
        <dbReference type="EMBL" id="MCO6047660.1"/>
    </source>
</evidence>
<sequence>MSITTFDPAKFENIQQVGGIRTGSLDYPNPNGGQSCRVAFINTGAGLRFSLALDRGGDVVEASYNHLNLAYLTPNDYKPPSHAYHQGAEWLTGWPGGLVTTAGPELMGAPRTEGELSVSLHGRFSSTPTAVLEVVNPDPQRGQLDMRIVLLIRDTRMFGPSLEVRREVRCRLGEPWFAITDEVTNRGDERCRHALLYHVNFGYPLLDEASRLVYRGHGVLHDQRGELATQVTAEQIKKVSAPDDSFRGAREQLVIAEPTSDCQGKTHIGILNEQQQLGMSLIYSANALPRLASWLHYGPRGSYVASLEPFFGSILGRDKDNHPSATATLEPGQSKKYQVEYRICATASELQELASQDGPLDLAT</sequence>
<dbReference type="RefSeq" id="WP_252855770.1">
    <property type="nucleotide sequence ID" value="NZ_JAMXLR010000092.1"/>
</dbReference>
<dbReference type="Proteomes" id="UP001155241">
    <property type="component" value="Unassembled WGS sequence"/>
</dbReference>
<keyword evidence="2" id="KW-1185">Reference proteome</keyword>
<reference evidence="1" key="1">
    <citation type="submission" date="2022-06" db="EMBL/GenBank/DDBJ databases">
        <title>Aeoliella straminimaris, a novel planctomycete from sediments.</title>
        <authorList>
            <person name="Vitorino I.R."/>
            <person name="Lage O.M."/>
        </authorList>
    </citation>
    <scope>NUCLEOTIDE SEQUENCE</scope>
    <source>
        <strain evidence="1">ICT_H6.2</strain>
    </source>
</reference>
<comment type="caution">
    <text evidence="1">The sequence shown here is derived from an EMBL/GenBank/DDBJ whole genome shotgun (WGS) entry which is preliminary data.</text>
</comment>
<evidence type="ECO:0000313" key="2">
    <source>
        <dbReference type="Proteomes" id="UP001155241"/>
    </source>
</evidence>
<proteinExistence type="predicted"/>
<dbReference type="Gene3D" id="2.70.98.10">
    <property type="match status" value="1"/>
</dbReference>
<protein>
    <submittedName>
        <fullName evidence="1">Aldose 1-epimerase family protein</fullName>
    </submittedName>
</protein>
<gene>
    <name evidence="1" type="ORF">NG895_27465</name>
</gene>
<name>A0A9X2FEM0_9BACT</name>
<dbReference type="Pfam" id="PF14486">
    <property type="entry name" value="DUF4432"/>
    <property type="match status" value="1"/>
</dbReference>
<organism evidence="1 2">
    <name type="scientific">Aeoliella straminimaris</name>
    <dbReference type="NCBI Taxonomy" id="2954799"/>
    <lineage>
        <taxon>Bacteria</taxon>
        <taxon>Pseudomonadati</taxon>
        <taxon>Planctomycetota</taxon>
        <taxon>Planctomycetia</taxon>
        <taxon>Pirellulales</taxon>
        <taxon>Lacipirellulaceae</taxon>
        <taxon>Aeoliella</taxon>
    </lineage>
</organism>
<dbReference type="InterPro" id="IPR014718">
    <property type="entry name" value="GH-type_carb-bd"/>
</dbReference>
<dbReference type="EMBL" id="JAMXLR010000092">
    <property type="protein sequence ID" value="MCO6047660.1"/>
    <property type="molecule type" value="Genomic_DNA"/>
</dbReference>
<dbReference type="InterPro" id="IPR027839">
    <property type="entry name" value="DUF4432"/>
</dbReference>